<evidence type="ECO:0000313" key="5">
    <source>
        <dbReference type="EMBL" id="QLP26636.1"/>
    </source>
</evidence>
<dbReference type="Proteomes" id="UP000518474">
    <property type="component" value="Unassembled WGS sequence"/>
</dbReference>
<dbReference type="Proteomes" id="UP000254454">
    <property type="component" value="Unassembled WGS sequence"/>
</dbReference>
<reference evidence="8 10" key="1">
    <citation type="submission" date="2018-06" db="EMBL/GenBank/DDBJ databases">
        <title>Recombination Drives Gene Content and Phenotype Evolution in Wild Type E. coli Strains.</title>
        <authorList>
            <person name="Field C.M."/>
            <person name="Silander O.K."/>
            <person name="Van Nimwegen E."/>
        </authorList>
    </citation>
    <scope>NUCLEOTIDE SEQUENCE [LARGE SCALE GENOMIC DNA]</scope>
    <source>
        <strain evidence="8 10">SC344</strain>
    </source>
</reference>
<dbReference type="EMBL" id="JANPXH010000001">
    <property type="protein sequence ID" value="MCR6674080.1"/>
    <property type="molecule type" value="Genomic_DNA"/>
</dbReference>
<evidence type="ECO:0000313" key="6">
    <source>
        <dbReference type="EMBL" id="QLU99730.1"/>
    </source>
</evidence>
<protein>
    <submittedName>
        <fullName evidence="2">Addiction module toxin, GnsA/GnsB family</fullName>
    </submittedName>
    <submittedName>
        <fullName evidence="8">GnsA/GnsB family protein</fullName>
    </submittedName>
    <submittedName>
        <fullName evidence="9">Protein GnsA</fullName>
    </submittedName>
</protein>
<dbReference type="GeneID" id="86945880"/>
<reference evidence="12 13" key="3">
    <citation type="submission" date="2020-06" db="EMBL/GenBank/DDBJ databases">
        <title>REHAB project genomes.</title>
        <authorList>
            <person name="Shaw L.P."/>
        </authorList>
    </citation>
    <scope>NUCLEOTIDE SEQUENCE [LARGE SCALE GENOMIC DNA]</scope>
    <source>
        <strain evidence="5 12">RHB42-C09</strain>
        <strain evidence="2 15">RHBSTW-00604</strain>
        <strain evidence="7 14">RHBSTW-00777</strain>
        <strain evidence="6 13">RHBSTW-00814</strain>
    </source>
</reference>
<dbReference type="EMBL" id="CP056165">
    <property type="protein sequence ID" value="QLX29762.1"/>
    <property type="molecule type" value="Genomic_DNA"/>
</dbReference>
<dbReference type="AlphaFoldDB" id="A0A2B7M997"/>
<evidence type="ECO:0000313" key="4">
    <source>
        <dbReference type="EMBL" id="MDQ9295361.1"/>
    </source>
</evidence>
<reference evidence="4 16" key="4">
    <citation type="submission" date="2021-05" db="EMBL/GenBank/DDBJ databases">
        <title>Genome sequence of E. marmotae isolates.</title>
        <authorList>
            <person name="Binsker U."/>
            <person name="Hammerl J.A."/>
        </authorList>
    </citation>
    <scope>NUCLEOTIDE SEQUENCE [LARGE SCALE GENOMIC DNA]</scope>
    <source>
        <strain evidence="4 16">21-MO00586</strain>
    </source>
</reference>
<evidence type="ECO:0000313" key="8">
    <source>
        <dbReference type="EMBL" id="RDR28130.1"/>
    </source>
</evidence>
<organism evidence="8 10">
    <name type="scientific">Escherichia marmotae</name>
    <dbReference type="NCBI Taxonomy" id="1499973"/>
    <lineage>
        <taxon>Bacteria</taxon>
        <taxon>Pseudomonadati</taxon>
        <taxon>Pseudomonadota</taxon>
        <taxon>Gammaproteobacteria</taxon>
        <taxon>Enterobacterales</taxon>
        <taxon>Enterobacteriaceae</taxon>
        <taxon>Escherichia</taxon>
    </lineage>
</organism>
<dbReference type="EMBL" id="LR134270">
    <property type="protein sequence ID" value="VED76751.1"/>
    <property type="molecule type" value="Genomic_DNA"/>
</dbReference>
<dbReference type="Proteomes" id="UP000510862">
    <property type="component" value="Chromosome"/>
</dbReference>
<evidence type="ECO:0000256" key="1">
    <source>
        <dbReference type="ARBA" id="ARBA00010889"/>
    </source>
</evidence>
<comment type="similarity">
    <text evidence="1">Belongs to the gns family.</text>
</comment>
<evidence type="ECO:0000313" key="14">
    <source>
        <dbReference type="Proteomes" id="UP000512146"/>
    </source>
</evidence>
<dbReference type="EMBL" id="JAHCRT010000017">
    <property type="protein sequence ID" value="MDQ9295361.1"/>
    <property type="molecule type" value="Genomic_DNA"/>
</dbReference>
<evidence type="ECO:0000313" key="9">
    <source>
        <dbReference type="EMBL" id="VED76751.1"/>
    </source>
</evidence>
<dbReference type="EMBL" id="JABXPT010000003">
    <property type="protein sequence ID" value="MBA7898065.1"/>
    <property type="molecule type" value="Genomic_DNA"/>
</dbReference>
<reference evidence="3" key="5">
    <citation type="submission" date="2022-07" db="EMBL/GenBank/DDBJ databases">
        <title>Diversity of ethanolamine utilization by human commensal Escherichia coli.</title>
        <authorList>
            <person name="Jubelin G."/>
        </authorList>
    </citation>
    <scope>NUCLEOTIDE SEQUENCE</scope>
    <source>
        <strain evidence="3">S1</strain>
    </source>
</reference>
<dbReference type="Pfam" id="PF08178">
    <property type="entry name" value="GnsAB_toxin"/>
    <property type="match status" value="1"/>
</dbReference>
<sequence>MNIEELKKQAETEISDFIAQKITELNKSTGKEVSEIRFTAREKMTGLEGYDVKIQIM</sequence>
<reference evidence="9 11" key="2">
    <citation type="submission" date="2018-12" db="EMBL/GenBank/DDBJ databases">
        <authorList>
            <consortium name="Pathogen Informatics"/>
        </authorList>
    </citation>
    <scope>NUCLEOTIDE SEQUENCE [LARGE SCALE GENOMIC DNA]</scope>
    <source>
        <strain evidence="9 11">NCTC8196</strain>
    </source>
</reference>
<dbReference type="EMBL" id="CP058207">
    <property type="protein sequence ID" value="QLP26636.1"/>
    <property type="molecule type" value="Genomic_DNA"/>
</dbReference>
<dbReference type="Proteomes" id="UP000512115">
    <property type="component" value="Chromosome"/>
</dbReference>
<evidence type="ECO:0000313" key="11">
    <source>
        <dbReference type="Proteomes" id="UP000277464"/>
    </source>
</evidence>
<dbReference type="Proteomes" id="UP000277464">
    <property type="component" value="Chromosome"/>
</dbReference>
<accession>A0A370V9R2</accession>
<dbReference type="EMBL" id="CP056159">
    <property type="protein sequence ID" value="QLU99730.1"/>
    <property type="molecule type" value="Genomic_DNA"/>
</dbReference>
<accession>A0A2B7M997</accession>
<evidence type="ECO:0000313" key="7">
    <source>
        <dbReference type="EMBL" id="QLX29762.1"/>
    </source>
</evidence>
<keyword evidence="16" id="KW-1185">Reference proteome</keyword>
<evidence type="ECO:0000313" key="10">
    <source>
        <dbReference type="Proteomes" id="UP000254454"/>
    </source>
</evidence>
<proteinExistence type="inferred from homology"/>
<evidence type="ECO:0000313" key="2">
    <source>
        <dbReference type="EMBL" id="MBA7898065.1"/>
    </source>
</evidence>
<evidence type="ECO:0000313" key="16">
    <source>
        <dbReference type="Proteomes" id="UP001235723"/>
    </source>
</evidence>
<evidence type="ECO:0000313" key="12">
    <source>
        <dbReference type="Proteomes" id="UP000510862"/>
    </source>
</evidence>
<gene>
    <name evidence="9" type="primary">gnsA</name>
    <name evidence="8" type="ORF">C4A13_04509</name>
    <name evidence="5" type="ORF">HV018_08075</name>
    <name evidence="2" type="ORF">HV245_07705</name>
    <name evidence="7" type="ORF">HV276_08565</name>
    <name evidence="6" type="ORF">HV284_00845</name>
    <name evidence="4" type="ORF">KJE03_18140</name>
    <name evidence="9" type="ORF">NCTC8196_01863</name>
    <name evidence="3" type="ORF">NVV43_00400</name>
</gene>
<dbReference type="Proteomes" id="UP001235723">
    <property type="component" value="Unassembled WGS sequence"/>
</dbReference>
<evidence type="ECO:0000313" key="13">
    <source>
        <dbReference type="Proteomes" id="UP000512115"/>
    </source>
</evidence>
<dbReference type="InterPro" id="IPR012563">
    <property type="entry name" value="Gns"/>
</dbReference>
<dbReference type="Proteomes" id="UP001206878">
    <property type="component" value="Unassembled WGS sequence"/>
</dbReference>
<name>A0A2B7M997_9ESCH</name>
<dbReference type="EMBL" id="QONO01000061">
    <property type="protein sequence ID" value="RDR28130.1"/>
    <property type="molecule type" value="Genomic_DNA"/>
</dbReference>
<dbReference type="RefSeq" id="WP_001019201.1">
    <property type="nucleotide sequence ID" value="NZ_ADKG01000008.1"/>
</dbReference>
<evidence type="ECO:0000313" key="15">
    <source>
        <dbReference type="Proteomes" id="UP000518474"/>
    </source>
</evidence>
<dbReference type="Proteomes" id="UP000512146">
    <property type="component" value="Chromosome"/>
</dbReference>
<evidence type="ECO:0000313" key="3">
    <source>
        <dbReference type="EMBL" id="MCR6674080.1"/>
    </source>
</evidence>